<feature type="domain" description="Amidase" evidence="4">
    <location>
        <begin position="60"/>
        <end position="451"/>
    </location>
</feature>
<evidence type="ECO:0000313" key="5">
    <source>
        <dbReference type="EMBL" id="PQP15769.1"/>
    </source>
</evidence>
<dbReference type="RefSeq" id="WP_105422559.1">
    <property type="nucleotide sequence ID" value="NZ_PUIO01000071.1"/>
</dbReference>
<dbReference type="Pfam" id="PF01425">
    <property type="entry name" value="Amidase"/>
    <property type="match status" value="1"/>
</dbReference>
<dbReference type="Gene3D" id="3.90.1300.10">
    <property type="entry name" value="Amidase signature (AS) domain"/>
    <property type="match status" value="1"/>
</dbReference>
<dbReference type="PANTHER" id="PTHR11895">
    <property type="entry name" value="TRANSAMIDASE"/>
    <property type="match status" value="1"/>
</dbReference>
<name>A0A2S8IM71_RHOOP</name>
<comment type="catalytic activity">
    <reaction evidence="1">
        <text>a monocarboxylic acid amide + H2O = a monocarboxylate + NH4(+)</text>
        <dbReference type="Rhea" id="RHEA:12020"/>
        <dbReference type="ChEBI" id="CHEBI:15377"/>
        <dbReference type="ChEBI" id="CHEBI:28938"/>
        <dbReference type="ChEBI" id="CHEBI:35757"/>
        <dbReference type="ChEBI" id="CHEBI:83628"/>
        <dbReference type="EC" id="3.5.1.4"/>
    </reaction>
</comment>
<dbReference type="InterPro" id="IPR023631">
    <property type="entry name" value="Amidase_dom"/>
</dbReference>
<evidence type="ECO:0000256" key="2">
    <source>
        <dbReference type="ARBA" id="ARBA00009199"/>
    </source>
</evidence>
<dbReference type="Proteomes" id="UP000239290">
    <property type="component" value="Unassembled WGS sequence"/>
</dbReference>
<dbReference type="InterPro" id="IPR036928">
    <property type="entry name" value="AS_sf"/>
</dbReference>
<evidence type="ECO:0000313" key="6">
    <source>
        <dbReference type="Proteomes" id="UP000239290"/>
    </source>
</evidence>
<comment type="similarity">
    <text evidence="2">Belongs to the amidase family.</text>
</comment>
<evidence type="ECO:0000256" key="3">
    <source>
        <dbReference type="ARBA" id="ARBA00012922"/>
    </source>
</evidence>
<dbReference type="GO" id="GO:0004040">
    <property type="term" value="F:amidase activity"/>
    <property type="evidence" value="ECO:0007669"/>
    <property type="project" value="UniProtKB-EC"/>
</dbReference>
<organism evidence="5 6">
    <name type="scientific">Rhodococcus opacus</name>
    <name type="common">Nocardia opaca</name>
    <dbReference type="NCBI Taxonomy" id="37919"/>
    <lineage>
        <taxon>Bacteria</taxon>
        <taxon>Bacillati</taxon>
        <taxon>Actinomycetota</taxon>
        <taxon>Actinomycetes</taxon>
        <taxon>Mycobacteriales</taxon>
        <taxon>Nocardiaceae</taxon>
        <taxon>Rhodococcus</taxon>
    </lineage>
</organism>
<evidence type="ECO:0000256" key="1">
    <source>
        <dbReference type="ARBA" id="ARBA00001311"/>
    </source>
</evidence>
<proteinExistence type="inferred from homology"/>
<sequence>MGPLELHEYTRLDAVGLSELIRAGEVTATEVEAVAREAIAQADADLGALTLPMFDPALDHRSDGPLAGVPFVIKDSGPFAKGVPFTLGSRSIRGAVAGVDHELMSRFRSAGLVALGQTTAPEFGLNFATEPVRYGPTRNPWALDRGTGGSSGGSAALVAAGAVPLAHGNDGAGSLRVPASCCGLVGLKPSRGRIPCGPLVGEAGFGHIYEFALTRTIRDTAHLLDAVAAPPVGEKYTAPAQSGRYADTMRVDPGRLRVALTTEPWGGSSVETQVSAATVAAGTILEWIGHTVTETRPQFDAEDVVEASTLTAIATGAAILRAPRRPDPALLEAVSRAVLQETQAFTALDVAAALDAQHRVTRSIGLFFTRFDLLVTPTVAWLPVPHGTLDYDDPRHSVRSWLRRIFEFGPFTAPFNVSGQPAISLPLALSREGLPIGIQLVAATGREDLLLQVAAQLEQAAPWKERQPSIFVD</sequence>
<protein>
    <recommendedName>
        <fullName evidence="3">amidase</fullName>
        <ecNumber evidence="3">3.5.1.4</ecNumber>
    </recommendedName>
</protein>
<dbReference type="InterPro" id="IPR020556">
    <property type="entry name" value="Amidase_CS"/>
</dbReference>
<accession>A0A2S8IM71</accession>
<dbReference type="SUPFAM" id="SSF75304">
    <property type="entry name" value="Amidase signature (AS) enzymes"/>
    <property type="match status" value="1"/>
</dbReference>
<gene>
    <name evidence="5" type="ORF">C5613_37865</name>
</gene>
<reference evidence="6" key="1">
    <citation type="submission" date="2018-02" db="EMBL/GenBank/DDBJ databases">
        <title>Draft genome sequencing of Rhodococcus opacus KU647198.</title>
        <authorList>
            <person name="Zheng B.-X."/>
        </authorList>
    </citation>
    <scope>NUCLEOTIDE SEQUENCE [LARGE SCALE GENOMIC DNA]</scope>
    <source>
        <strain evidence="6">04-OD7</strain>
    </source>
</reference>
<comment type="caution">
    <text evidence="5">The sequence shown here is derived from an EMBL/GenBank/DDBJ whole genome shotgun (WGS) entry which is preliminary data.</text>
</comment>
<dbReference type="InterPro" id="IPR000120">
    <property type="entry name" value="Amidase"/>
</dbReference>
<dbReference type="EMBL" id="PUIO01000071">
    <property type="protein sequence ID" value="PQP15769.1"/>
    <property type="molecule type" value="Genomic_DNA"/>
</dbReference>
<dbReference type="AlphaFoldDB" id="A0A2S8IM71"/>
<evidence type="ECO:0000259" key="4">
    <source>
        <dbReference type="Pfam" id="PF01425"/>
    </source>
</evidence>
<dbReference type="EC" id="3.5.1.4" evidence="3"/>
<dbReference type="PROSITE" id="PS00571">
    <property type="entry name" value="AMIDASES"/>
    <property type="match status" value="1"/>
</dbReference>
<dbReference type="PANTHER" id="PTHR11895:SF7">
    <property type="entry name" value="GLUTAMYL-TRNA(GLN) AMIDOTRANSFERASE SUBUNIT A, MITOCHONDRIAL"/>
    <property type="match status" value="1"/>
</dbReference>